<evidence type="ECO:0000259" key="10">
    <source>
        <dbReference type="PROSITE" id="PS50893"/>
    </source>
</evidence>
<dbReference type="Gene3D" id="3.40.50.300">
    <property type="entry name" value="P-loop containing nucleotide triphosphate hydrolases"/>
    <property type="match status" value="2"/>
</dbReference>
<keyword evidence="6 11" id="KW-0067">ATP-binding</keyword>
<dbReference type="SMART" id="SM00382">
    <property type="entry name" value="AAA"/>
    <property type="match status" value="2"/>
</dbReference>
<dbReference type="PANTHER" id="PTHR43790:SF2">
    <property type="entry name" value="AUTOINDUCER 2 IMPORT ATP-BINDING PROTEIN LSRA"/>
    <property type="match status" value="1"/>
</dbReference>
<keyword evidence="5" id="KW-0547">Nucleotide-binding</keyword>
<gene>
    <name evidence="11" type="ORF">H8705_09895</name>
</gene>
<comment type="subunit">
    <text evidence="3">The complex is composed of two ATP-binding proteins (LsrA), two transmembrane proteins (LsrC and LsrD) and a solute-binding protein (LsrB).</text>
</comment>
<evidence type="ECO:0000256" key="2">
    <source>
        <dbReference type="ARBA" id="ARBA00009404"/>
    </source>
</evidence>
<evidence type="ECO:0000256" key="4">
    <source>
        <dbReference type="ARBA" id="ARBA00019459"/>
    </source>
</evidence>
<dbReference type="EMBL" id="JACRTD010000007">
    <property type="protein sequence ID" value="MBC8585895.1"/>
    <property type="molecule type" value="Genomic_DNA"/>
</dbReference>
<dbReference type="AlphaFoldDB" id="A0A926ETA3"/>
<dbReference type="InterPro" id="IPR050107">
    <property type="entry name" value="ABC_carbohydrate_import_ATPase"/>
</dbReference>
<dbReference type="InterPro" id="IPR027417">
    <property type="entry name" value="P-loop_NTPase"/>
</dbReference>
<evidence type="ECO:0000256" key="1">
    <source>
        <dbReference type="ARBA" id="ARBA00004417"/>
    </source>
</evidence>
<accession>A0A926ETA3</accession>
<dbReference type="Proteomes" id="UP000623678">
    <property type="component" value="Unassembled WGS sequence"/>
</dbReference>
<evidence type="ECO:0000256" key="6">
    <source>
        <dbReference type="ARBA" id="ARBA00022840"/>
    </source>
</evidence>
<proteinExistence type="inferred from homology"/>
<feature type="domain" description="ABC transporter" evidence="10">
    <location>
        <begin position="244"/>
        <end position="488"/>
    </location>
</feature>
<reference evidence="11" key="1">
    <citation type="submission" date="2020-08" db="EMBL/GenBank/DDBJ databases">
        <title>Genome public.</title>
        <authorList>
            <person name="Liu C."/>
            <person name="Sun Q."/>
        </authorList>
    </citation>
    <scope>NUCLEOTIDE SEQUENCE</scope>
    <source>
        <strain evidence="11">NSJ-64</strain>
    </source>
</reference>
<dbReference type="GO" id="GO:0016887">
    <property type="term" value="F:ATP hydrolysis activity"/>
    <property type="evidence" value="ECO:0007669"/>
    <property type="project" value="InterPro"/>
</dbReference>
<protein>
    <recommendedName>
        <fullName evidence="4">Autoinducer 2 import ATP-binding protein LsrA</fullName>
        <ecNumber evidence="8">7.6.2.13</ecNumber>
    </recommendedName>
</protein>
<dbReference type="RefSeq" id="WP_262395604.1">
    <property type="nucleotide sequence ID" value="NZ_JACRTD010000007.1"/>
</dbReference>
<evidence type="ECO:0000313" key="12">
    <source>
        <dbReference type="Proteomes" id="UP000623678"/>
    </source>
</evidence>
<evidence type="ECO:0000256" key="8">
    <source>
        <dbReference type="ARBA" id="ARBA00023798"/>
    </source>
</evidence>
<dbReference type="Pfam" id="PF00005">
    <property type="entry name" value="ABC_tran"/>
    <property type="match status" value="2"/>
</dbReference>
<comment type="catalytic activity">
    <reaction evidence="9">
        <text>ATP + H2O + (2R,4S)-2-methyl-2,3,3,4-tetrahydroxytetrahydrofuran-[AI-2-binding protein]Side 1 = ADP + phosphate + (2R,4S)-2-methyl-2,3,3,4-tetrahydroxytetrahydrofuranSide 2 + [AI-2-binding protein]Side 1.</text>
        <dbReference type="EC" id="7.6.2.13"/>
    </reaction>
</comment>
<evidence type="ECO:0000256" key="9">
    <source>
        <dbReference type="ARBA" id="ARBA00034076"/>
    </source>
</evidence>
<dbReference type="InterPro" id="IPR017871">
    <property type="entry name" value="ABC_transporter-like_CS"/>
</dbReference>
<dbReference type="PROSITE" id="PS00211">
    <property type="entry name" value="ABC_TRANSPORTER_1"/>
    <property type="match status" value="1"/>
</dbReference>
<dbReference type="GO" id="GO:0005524">
    <property type="term" value="F:ATP binding"/>
    <property type="evidence" value="ECO:0007669"/>
    <property type="project" value="UniProtKB-KW"/>
</dbReference>
<comment type="subcellular location">
    <subcellularLocation>
        <location evidence="1">Cell inner membrane</location>
        <topology evidence="1">Peripheral membrane protein</topology>
    </subcellularLocation>
</comment>
<name>A0A926ETA3_9FIRM</name>
<evidence type="ECO:0000256" key="3">
    <source>
        <dbReference type="ARBA" id="ARBA00011262"/>
    </source>
</evidence>
<dbReference type="InterPro" id="IPR003593">
    <property type="entry name" value="AAA+_ATPase"/>
</dbReference>
<keyword evidence="12" id="KW-1185">Reference proteome</keyword>
<comment type="function">
    <text evidence="7">Part of the ABC transporter complex LsrABCD involved in autoinducer 2 (AI-2) import. Responsible for energy coupling to the transport system.</text>
</comment>
<dbReference type="EC" id="7.6.2.13" evidence="8"/>
<dbReference type="GO" id="GO:0005886">
    <property type="term" value="C:plasma membrane"/>
    <property type="evidence" value="ECO:0007669"/>
    <property type="project" value="UniProtKB-SubCell"/>
</dbReference>
<evidence type="ECO:0000256" key="7">
    <source>
        <dbReference type="ARBA" id="ARBA00023747"/>
    </source>
</evidence>
<dbReference type="SUPFAM" id="SSF52540">
    <property type="entry name" value="P-loop containing nucleoside triphosphate hydrolases"/>
    <property type="match status" value="2"/>
</dbReference>
<dbReference type="InterPro" id="IPR003439">
    <property type="entry name" value="ABC_transporter-like_ATP-bd"/>
</dbReference>
<dbReference type="PROSITE" id="PS50893">
    <property type="entry name" value="ABC_TRANSPORTER_2"/>
    <property type="match status" value="2"/>
</dbReference>
<evidence type="ECO:0000256" key="5">
    <source>
        <dbReference type="ARBA" id="ARBA00022741"/>
    </source>
</evidence>
<comment type="similarity">
    <text evidence="2">Belongs to the ABC transporter superfamily. AI-2 autoinducer porter (TC 3.A.1.2.8) family.</text>
</comment>
<dbReference type="PANTHER" id="PTHR43790">
    <property type="entry name" value="CARBOHYDRATE TRANSPORT ATP-BINDING PROTEIN MG119-RELATED"/>
    <property type="match status" value="1"/>
</dbReference>
<organism evidence="11 12">
    <name type="scientific">Youxingia wuxianensis</name>
    <dbReference type="NCBI Taxonomy" id="2763678"/>
    <lineage>
        <taxon>Bacteria</taxon>
        <taxon>Bacillati</taxon>
        <taxon>Bacillota</taxon>
        <taxon>Clostridia</taxon>
        <taxon>Eubacteriales</taxon>
        <taxon>Oscillospiraceae</taxon>
        <taxon>Youxingia</taxon>
    </lineage>
</organism>
<feature type="domain" description="ABC transporter" evidence="10">
    <location>
        <begin position="7"/>
        <end position="245"/>
    </location>
</feature>
<evidence type="ECO:0000313" key="11">
    <source>
        <dbReference type="EMBL" id="MBC8585895.1"/>
    </source>
</evidence>
<sequence length="488" mass="53653">MQEPYLLELCNLFRRVSSEFYLRYVNLALKPGEVHAIVGKNASGKSTLFSVIIGNLPAEGGQVKIGGVPAVIKNPLDAGKQGIVLVGQNMQLFGNLMVYENVYFGQELLLNEKLKIMDNKRMIKNVEETFQKMNVSIHPKAVFGHLSAGEQQLVGIARAILSNAKVILLDEPSTHLSGEEKQRLYEAMKTLKAQGTSFLIISHDLDEVMAVADVVSVMEQGELLETSPIGAFDKNSLIEAVYGIKISSLYQKEEIPLGEELLRLTQVSSHAFEKVSFSMKKGELISVVGGSKSGKLDVARVIAGVCPGSGEILLEKETLPFGSPIESMRRGVVLASDETDREILKTSEEMVGQGATGTGMQKKMLSIKLAVSDLGKQFSSWTGLKEKEERMTGGNRQRERMEQALHKPGKVYLLCEPGAGIDVPTRARLYFEMQKLLKNGGGVILFTSDLEEALGLSDRIIALRRGRVVFDKPAKELTKEEISRQIEE</sequence>
<comment type="caution">
    <text evidence="11">The sequence shown here is derived from an EMBL/GenBank/DDBJ whole genome shotgun (WGS) entry which is preliminary data.</text>
</comment>